<feature type="repeat" description="WD" evidence="1">
    <location>
        <begin position="458"/>
        <end position="484"/>
    </location>
</feature>
<accession>A0AA90NN97</accession>
<comment type="caution">
    <text evidence="4">The sequence shown here is derived from an EMBL/GenBank/DDBJ whole genome shotgun (WGS) entry which is preliminary data.</text>
</comment>
<sequence>MIRLFSLALAMLLSGMNIASLDGLDADMQGLEDNVLEDQEILLSQLPCICVNNIFSYLNIDDLCRLSRTCRSSRNLICNHYAVAKVWFSRLSIWQKSQLKSRAAEISEDELRAFIKQFGGDEKVADDLVILKNNKKYYFPYVLFHTVSGLMSNCYKFRLERTARIADNVFCARFNYDGRHAVIMDWDNTVMIFSMENDGQWMKKATVPHEFALKQATFRGDASHVETTEFDDNATIWGLGMNGEWSEKFTFTIVNDDISVLAISDNCRYMVVRDGVNISILGLGATGEWTEKTFIINVSKSRRYNYRKRVGISFSSDSTHVMITGFACVSSVWGMGMDGKWERKALLAGVGEMNRAIFSASGSHILMSGYRGDNKIWGRNEEGEWVNTATMIVSKIDLPSAISAKDSNTISTLPSAISANGLHVVITDGCKRCAMIYSQIRTGHRTGQWVSTLVLIGINTVDFSSDSCHLVFGCRDNTVRVWSLGGKGIWTEKGCVIIPAVKHKDNGVIATFSTDSRYIMAISGDRKAEILKLNFEDKPLPPRKGAIKRFFEIFARISLNN</sequence>
<dbReference type="Pfam" id="PF00400">
    <property type="entry name" value="WD40"/>
    <property type="match status" value="1"/>
</dbReference>
<dbReference type="SUPFAM" id="SSF50978">
    <property type="entry name" value="WD40 repeat-like"/>
    <property type="match status" value="1"/>
</dbReference>
<dbReference type="Proteomes" id="UP001178148">
    <property type="component" value="Unassembled WGS sequence"/>
</dbReference>
<keyword evidence="5" id="KW-1185">Reference proteome</keyword>
<evidence type="ECO:0000313" key="5">
    <source>
        <dbReference type="Proteomes" id="UP001178148"/>
    </source>
</evidence>
<dbReference type="EMBL" id="JASXSV010000044">
    <property type="protein sequence ID" value="MDP0590319.1"/>
    <property type="molecule type" value="Genomic_DNA"/>
</dbReference>
<dbReference type="AlphaFoldDB" id="A0AA90NN97"/>
<dbReference type="Pfam" id="PF00646">
    <property type="entry name" value="F-box"/>
    <property type="match status" value="1"/>
</dbReference>
<evidence type="ECO:0000256" key="1">
    <source>
        <dbReference type="PROSITE-ProRule" id="PRU00221"/>
    </source>
</evidence>
<feature type="chain" id="PRO_5041740411" evidence="2">
    <location>
        <begin position="20"/>
        <end position="561"/>
    </location>
</feature>
<evidence type="ECO:0000256" key="2">
    <source>
        <dbReference type="SAM" id="SignalP"/>
    </source>
</evidence>
<dbReference type="InterPro" id="IPR001810">
    <property type="entry name" value="F-box_dom"/>
</dbReference>
<proteinExistence type="predicted"/>
<dbReference type="InterPro" id="IPR015943">
    <property type="entry name" value="WD40/YVTN_repeat-like_dom_sf"/>
</dbReference>
<dbReference type="InterPro" id="IPR001680">
    <property type="entry name" value="WD40_rpt"/>
</dbReference>
<organism evidence="4 5">
    <name type="scientific">Candidatus Endonucleibacter bathymodioli</name>
    <dbReference type="NCBI Taxonomy" id="539814"/>
    <lineage>
        <taxon>Bacteria</taxon>
        <taxon>Pseudomonadati</taxon>
        <taxon>Pseudomonadota</taxon>
        <taxon>Gammaproteobacteria</taxon>
        <taxon>Oceanospirillales</taxon>
        <taxon>Endozoicomonadaceae</taxon>
        <taxon>Candidatus Endonucleibacter</taxon>
    </lineage>
</organism>
<name>A0AA90NN97_9GAMM</name>
<evidence type="ECO:0000259" key="3">
    <source>
        <dbReference type="PROSITE" id="PS50181"/>
    </source>
</evidence>
<reference evidence="4 5" key="1">
    <citation type="journal article" date="2023" name="bioRxiv">
        <title>An intranuclear bacterial parasite of deep-sea mussels expresses apoptosis inhibitors acquired from its host.</title>
        <authorList>
            <person name="Gonzalez Porras M.A."/>
            <person name="Assie A."/>
            <person name="Tietjen M."/>
            <person name="Violette M."/>
            <person name="Kleiner M."/>
            <person name="Gruber-Vodicka H."/>
            <person name="Dubilier N."/>
            <person name="Leisch N."/>
        </authorList>
    </citation>
    <scope>NUCLEOTIDE SEQUENCE [LARGE SCALE GENOMIC DNA]</scope>
    <source>
        <strain evidence="4">IAP13</strain>
    </source>
</reference>
<dbReference type="SUPFAM" id="SSF81383">
    <property type="entry name" value="F-box domain"/>
    <property type="match status" value="1"/>
</dbReference>
<protein>
    <submittedName>
        <fullName evidence="4">F-box protein</fullName>
    </submittedName>
</protein>
<dbReference type="PROSITE" id="PS50082">
    <property type="entry name" value="WD_REPEATS_2"/>
    <property type="match status" value="1"/>
</dbReference>
<gene>
    <name evidence="4" type="ORF">QS748_14475</name>
</gene>
<dbReference type="SMART" id="SM00320">
    <property type="entry name" value="WD40"/>
    <property type="match status" value="2"/>
</dbReference>
<dbReference type="PROSITE" id="PS50181">
    <property type="entry name" value="FBOX"/>
    <property type="match status" value="1"/>
</dbReference>
<keyword evidence="2" id="KW-0732">Signal</keyword>
<keyword evidence="1" id="KW-0853">WD repeat</keyword>
<dbReference type="InterPro" id="IPR036047">
    <property type="entry name" value="F-box-like_dom_sf"/>
</dbReference>
<dbReference type="CDD" id="cd09917">
    <property type="entry name" value="F-box_SF"/>
    <property type="match status" value="1"/>
</dbReference>
<dbReference type="InterPro" id="IPR036322">
    <property type="entry name" value="WD40_repeat_dom_sf"/>
</dbReference>
<feature type="domain" description="F-box" evidence="3">
    <location>
        <begin position="40"/>
        <end position="90"/>
    </location>
</feature>
<feature type="signal peptide" evidence="2">
    <location>
        <begin position="1"/>
        <end position="19"/>
    </location>
</feature>
<dbReference type="Gene3D" id="2.130.10.10">
    <property type="entry name" value="YVTN repeat-like/Quinoprotein amine dehydrogenase"/>
    <property type="match status" value="2"/>
</dbReference>
<evidence type="ECO:0000313" key="4">
    <source>
        <dbReference type="EMBL" id="MDP0590319.1"/>
    </source>
</evidence>
<dbReference type="Gene3D" id="1.20.1280.50">
    <property type="match status" value="1"/>
</dbReference>